<dbReference type="Pfam" id="PF13365">
    <property type="entry name" value="Trypsin_2"/>
    <property type="match status" value="1"/>
</dbReference>
<dbReference type="InterPro" id="IPR043504">
    <property type="entry name" value="Peptidase_S1_PA_chymotrypsin"/>
</dbReference>
<dbReference type="EMBL" id="CP024091">
    <property type="protein sequence ID" value="ATP55498.1"/>
    <property type="molecule type" value="Genomic_DNA"/>
</dbReference>
<keyword evidence="3" id="KW-1185">Reference proteome</keyword>
<keyword evidence="2" id="KW-0645">Protease</keyword>
<dbReference type="PANTHER" id="PTHR22939:SF129">
    <property type="entry name" value="SERINE PROTEASE HTRA2, MITOCHONDRIAL"/>
    <property type="match status" value="1"/>
</dbReference>
<organism evidence="2 3">
    <name type="scientific">Pedobacter ginsengisoli</name>
    <dbReference type="NCBI Taxonomy" id="363852"/>
    <lineage>
        <taxon>Bacteria</taxon>
        <taxon>Pseudomonadati</taxon>
        <taxon>Bacteroidota</taxon>
        <taxon>Sphingobacteriia</taxon>
        <taxon>Sphingobacteriales</taxon>
        <taxon>Sphingobacteriaceae</taxon>
        <taxon>Pedobacter</taxon>
    </lineage>
</organism>
<dbReference type="PANTHER" id="PTHR22939">
    <property type="entry name" value="SERINE PROTEASE FAMILY S1C HTRA-RELATED"/>
    <property type="match status" value="1"/>
</dbReference>
<keyword evidence="1" id="KW-0812">Transmembrane</keyword>
<accession>A0A2D1U1L4</accession>
<reference evidence="2 3" key="1">
    <citation type="submission" date="2017-10" db="EMBL/GenBank/DDBJ databases">
        <title>Whole genome of Pedobacter ginsengisoli T01R-27 isolated from tomato rhizosphere.</title>
        <authorList>
            <person name="Weon H.-Y."/>
            <person name="Lee S.A."/>
            <person name="Sang M.K."/>
            <person name="Song J."/>
        </authorList>
    </citation>
    <scope>NUCLEOTIDE SEQUENCE [LARGE SCALE GENOMIC DNA]</scope>
    <source>
        <strain evidence="2 3">T01R-27</strain>
    </source>
</reference>
<dbReference type="RefSeq" id="WP_099437446.1">
    <property type="nucleotide sequence ID" value="NZ_CP024091.1"/>
</dbReference>
<evidence type="ECO:0000313" key="3">
    <source>
        <dbReference type="Proteomes" id="UP000223749"/>
    </source>
</evidence>
<proteinExistence type="predicted"/>
<feature type="transmembrane region" description="Helical" evidence="1">
    <location>
        <begin position="97"/>
        <end position="115"/>
    </location>
</feature>
<dbReference type="Proteomes" id="UP000223749">
    <property type="component" value="Chromosome"/>
</dbReference>
<dbReference type="GO" id="GO:0004252">
    <property type="term" value="F:serine-type endopeptidase activity"/>
    <property type="evidence" value="ECO:0007669"/>
    <property type="project" value="InterPro"/>
</dbReference>
<keyword evidence="1" id="KW-0472">Membrane</keyword>
<dbReference type="PRINTS" id="PR00834">
    <property type="entry name" value="PROTEASES2C"/>
</dbReference>
<evidence type="ECO:0000313" key="2">
    <source>
        <dbReference type="EMBL" id="ATP55498.1"/>
    </source>
</evidence>
<name>A0A2D1U1L4_9SPHI</name>
<dbReference type="InterPro" id="IPR009003">
    <property type="entry name" value="Peptidase_S1_PA"/>
</dbReference>
<evidence type="ECO:0000256" key="1">
    <source>
        <dbReference type="SAM" id="Phobius"/>
    </source>
</evidence>
<dbReference type="GO" id="GO:0006508">
    <property type="term" value="P:proteolysis"/>
    <property type="evidence" value="ECO:0007669"/>
    <property type="project" value="UniProtKB-KW"/>
</dbReference>
<dbReference type="Gene3D" id="2.40.10.10">
    <property type="entry name" value="Trypsin-like serine proteases"/>
    <property type="match status" value="2"/>
</dbReference>
<dbReference type="AlphaFoldDB" id="A0A2D1U1L4"/>
<protein>
    <submittedName>
        <fullName evidence="2">Serine protease</fullName>
    </submittedName>
</protein>
<keyword evidence="2" id="KW-0378">Hydrolase</keyword>
<keyword evidence="1" id="KW-1133">Transmembrane helix</keyword>
<dbReference type="SUPFAM" id="SSF50494">
    <property type="entry name" value="Trypsin-like serine proteases"/>
    <property type="match status" value="1"/>
</dbReference>
<dbReference type="OrthoDB" id="9766361at2"/>
<dbReference type="InterPro" id="IPR001940">
    <property type="entry name" value="Peptidase_S1C"/>
</dbReference>
<gene>
    <name evidence="2" type="ORF">CPT03_02985</name>
</gene>
<dbReference type="KEGG" id="pgs:CPT03_02985"/>
<sequence>MRNEIELEGIIEDYLNGKLTEAEAAAFEQLRLNDPTVDHKVVAHKVFLDSLKDYASNLDLKNKMDYAHDQIDVDALSRKLGPHPSFIVNMWRKNKSAIAVAASFILLTIVTIYSIQQTTEQTGSYKQMSAELSKLKSSTNNLIRDVKSSQNSKVPVKPVKFGGTGFAISSNGYILTSYHVIEKSDTVYVQNNKGDLYKVDITYKDPTNDIAILKIRDKKFSLGSLPYSLKKGKVGLGESVYTLGYPKDEVVLGIGYLSSQSGFNGDTLAYQLSLDVNPGNSGGPLLDNSGNVIGIINAKESYTDGATFAVKAKFLQEALSSIPQDSIVGRISSVRKSKLSKLEPSKQVSKIQDYVFMIKGYN</sequence>